<proteinExistence type="predicted"/>
<sequence length="79" mass="9227">MQALKILQGFNENLLQIRLQTLNITNSRDSTQVDETKTRINDFRKKDNELLNVNNIAQSAHNQAELSQKLNEMVRKFKI</sequence>
<accession>A0A1S8NHC1</accession>
<name>A0A1S8NHC1_CLOSA</name>
<organism evidence="1 2">
    <name type="scientific">Clostridium saccharobutylicum</name>
    <dbReference type="NCBI Taxonomy" id="169679"/>
    <lineage>
        <taxon>Bacteria</taxon>
        <taxon>Bacillati</taxon>
        <taxon>Bacillota</taxon>
        <taxon>Clostridia</taxon>
        <taxon>Eubacteriales</taxon>
        <taxon>Clostridiaceae</taxon>
        <taxon>Clostridium</taxon>
    </lineage>
</organism>
<dbReference type="AlphaFoldDB" id="A0A1S8NHC1"/>
<protein>
    <submittedName>
        <fullName evidence="1">Uncharacterized protein</fullName>
    </submittedName>
</protein>
<reference evidence="1 2" key="1">
    <citation type="submission" date="2016-05" db="EMBL/GenBank/DDBJ databases">
        <title>Microbial solvent formation.</title>
        <authorList>
            <person name="Poehlein A."/>
            <person name="Montoya Solano J.D."/>
            <person name="Flitsch S."/>
            <person name="Krabben P."/>
            <person name="Duerre P."/>
            <person name="Daniel R."/>
        </authorList>
    </citation>
    <scope>NUCLEOTIDE SEQUENCE [LARGE SCALE GENOMIC DNA]</scope>
    <source>
        <strain evidence="1 2">L1-8</strain>
    </source>
</reference>
<dbReference type="EMBL" id="LZYZ01000001">
    <property type="protein sequence ID" value="OOM15808.1"/>
    <property type="molecule type" value="Genomic_DNA"/>
</dbReference>
<gene>
    <name evidence="1" type="ORF">CLOSAC_00790</name>
</gene>
<evidence type="ECO:0000313" key="2">
    <source>
        <dbReference type="Proteomes" id="UP000191154"/>
    </source>
</evidence>
<dbReference type="Proteomes" id="UP000191154">
    <property type="component" value="Unassembled WGS sequence"/>
</dbReference>
<evidence type="ECO:0000313" key="1">
    <source>
        <dbReference type="EMBL" id="OOM15808.1"/>
    </source>
</evidence>
<comment type="caution">
    <text evidence="1">The sequence shown here is derived from an EMBL/GenBank/DDBJ whole genome shotgun (WGS) entry which is preliminary data.</text>
</comment>